<dbReference type="PANTHER" id="PTHR12526:SF630">
    <property type="entry name" value="GLYCOSYLTRANSFERASE"/>
    <property type="match status" value="1"/>
</dbReference>
<dbReference type="Gene3D" id="3.40.50.2000">
    <property type="entry name" value="Glycogen Phosphorylase B"/>
    <property type="match status" value="2"/>
</dbReference>
<dbReference type="OrthoDB" id="9816564at2"/>
<dbReference type="InterPro" id="IPR028098">
    <property type="entry name" value="Glyco_trans_4-like_N"/>
</dbReference>
<comment type="caution">
    <text evidence="2">The sequence shown here is derived from an EMBL/GenBank/DDBJ whole genome shotgun (WGS) entry which is preliminary data.</text>
</comment>
<sequence length="408" mass="45209">MTQYNIVIVTIADLPEGGGNTSRLKTLVDALIQAGNKVTILNQHALGITPESVQKSEGQISGAPYYYVLNTTKRTSGFASIGIKIRAVIAIAKKLIEYHKKKEIDVLWFNHLSFYDVYSLTLLARYLNIPTIQSYEDERLERVSSEKISISTRIFAVNSALGDQYCPQLADGIVVISNYLKSKYDKLSKNPDKVYIVPTIIDCEQWGCSEEEDTAVPTILYAGAFNEQDEIENLIEAFAVLISKGYDFRVVMLGGNERHSDRMAKVYEKIDKLGLSSIVDIKGFVPLAEVKAQVCKSNILINIRRDGVYSRSGLSTKLSEYLASGRMVISSDLGDVSQYLSNGKSALLVPSTVTVDEIYQALSQGLQSSDLRRKIGADGRDVAKRYFDVCVAKVKLQAILDKVLTESK</sequence>
<dbReference type="Proteomes" id="UP000268857">
    <property type="component" value="Unassembled WGS sequence"/>
</dbReference>
<evidence type="ECO:0000259" key="1">
    <source>
        <dbReference type="Pfam" id="PF13439"/>
    </source>
</evidence>
<dbReference type="Pfam" id="PF13439">
    <property type="entry name" value="Glyco_transf_4"/>
    <property type="match status" value="1"/>
</dbReference>
<gene>
    <name evidence="2" type="ORF">PCC6912_16970</name>
</gene>
<dbReference type="PANTHER" id="PTHR12526">
    <property type="entry name" value="GLYCOSYLTRANSFERASE"/>
    <property type="match status" value="1"/>
</dbReference>
<dbReference type="RefSeq" id="WP_016873515.1">
    <property type="nucleotide sequence ID" value="NZ_AJLN01000045.1"/>
</dbReference>
<dbReference type="EMBL" id="RSCJ01000005">
    <property type="protein sequence ID" value="RUR84103.1"/>
    <property type="molecule type" value="Genomic_DNA"/>
</dbReference>
<evidence type="ECO:0000313" key="2">
    <source>
        <dbReference type="EMBL" id="RUR84103.1"/>
    </source>
</evidence>
<organism evidence="2 3">
    <name type="scientific">Chlorogloeopsis fritschii PCC 6912</name>
    <dbReference type="NCBI Taxonomy" id="211165"/>
    <lineage>
        <taxon>Bacteria</taxon>
        <taxon>Bacillati</taxon>
        <taxon>Cyanobacteriota</taxon>
        <taxon>Cyanophyceae</taxon>
        <taxon>Nostocales</taxon>
        <taxon>Chlorogloeopsidaceae</taxon>
        <taxon>Chlorogloeopsis</taxon>
    </lineage>
</organism>
<protein>
    <recommendedName>
        <fullName evidence="1">Glycosyltransferase subfamily 4-like N-terminal domain-containing protein</fullName>
    </recommendedName>
</protein>
<feature type="domain" description="Glycosyltransferase subfamily 4-like N-terminal" evidence="1">
    <location>
        <begin position="18"/>
        <end position="204"/>
    </location>
</feature>
<dbReference type="Pfam" id="PF13692">
    <property type="entry name" value="Glyco_trans_1_4"/>
    <property type="match status" value="1"/>
</dbReference>
<name>A0A433NM03_CHLFR</name>
<dbReference type="AlphaFoldDB" id="A0A433NM03"/>
<keyword evidence="3" id="KW-1185">Reference proteome</keyword>
<evidence type="ECO:0000313" key="3">
    <source>
        <dbReference type="Proteomes" id="UP000268857"/>
    </source>
</evidence>
<dbReference type="SUPFAM" id="SSF53756">
    <property type="entry name" value="UDP-Glycosyltransferase/glycogen phosphorylase"/>
    <property type="match status" value="1"/>
</dbReference>
<reference evidence="2 3" key="1">
    <citation type="journal article" date="2019" name="Genome Biol. Evol.">
        <title>Day and night: Metabolic profiles and evolutionary relationships of six axenic non-marine cyanobacteria.</title>
        <authorList>
            <person name="Will S.E."/>
            <person name="Henke P."/>
            <person name="Boedeker C."/>
            <person name="Huang S."/>
            <person name="Brinkmann H."/>
            <person name="Rohde M."/>
            <person name="Jarek M."/>
            <person name="Friedl T."/>
            <person name="Seufert S."/>
            <person name="Schumacher M."/>
            <person name="Overmann J."/>
            <person name="Neumann-Schaal M."/>
            <person name="Petersen J."/>
        </authorList>
    </citation>
    <scope>NUCLEOTIDE SEQUENCE [LARGE SCALE GENOMIC DNA]</scope>
    <source>
        <strain evidence="2 3">PCC 6912</strain>
    </source>
</reference>
<accession>A0A433NM03</accession>
<proteinExistence type="predicted"/>
<dbReference type="STRING" id="211165.GCA_000317285_00956"/>